<protein>
    <recommendedName>
        <fullName evidence="3">Radial spoke protein 8</fullName>
    </recommendedName>
</protein>
<dbReference type="InterPro" id="IPR011989">
    <property type="entry name" value="ARM-like"/>
</dbReference>
<comment type="caution">
    <text evidence="1">The sequence shown here is derived from an EMBL/GenBank/DDBJ whole genome shotgun (WGS) entry which is preliminary data.</text>
</comment>
<proteinExistence type="predicted"/>
<dbReference type="InterPro" id="IPR000225">
    <property type="entry name" value="Armadillo"/>
</dbReference>
<dbReference type="InterPro" id="IPR016024">
    <property type="entry name" value="ARM-type_fold"/>
</dbReference>
<sequence length="383" mass="41173">MDYEAEERITNNLRHLVRFEAKPYPRELPETSVTRAFGARAPPKLVGQLQSPELVIRQKALLAAVELLKVPECYSQCLEGGVLAALTELLLDADELVRQRAAAAVQLVASKLVGCERILRHRTLPPLVGLLGDASPSVRQASYSALIEAARFDCICHALAGMPAILPRLLELTLEEEPSRSVLGLQLLTACAAARNNDEGLDQLILVADIIHSMKPLLAPEQPLEVVERATTLLSRLCMRQDARLKAVAAGHVERLVQLLQRGSLNLSIAAASALAAITVAIEGKDATVQCPGGCQALVSLLDVDNEVLQHNLLAATTNVAESPAGRKALQEARAVLGQIKQSTARLEVSNGASQALRQLDFSARPYQKLPVTPRKAQQAIAA</sequence>
<name>A0AAW1R4Q5_9CHLO</name>
<dbReference type="EMBL" id="JALJOR010000001">
    <property type="protein sequence ID" value="KAK9828473.1"/>
    <property type="molecule type" value="Genomic_DNA"/>
</dbReference>
<dbReference type="AlphaFoldDB" id="A0AAW1R4Q5"/>
<evidence type="ECO:0000313" key="1">
    <source>
        <dbReference type="EMBL" id="KAK9828473.1"/>
    </source>
</evidence>
<dbReference type="InterPro" id="IPR042856">
    <property type="entry name" value="RSP14"/>
</dbReference>
<dbReference type="SUPFAM" id="SSF48371">
    <property type="entry name" value="ARM repeat"/>
    <property type="match status" value="1"/>
</dbReference>
<gene>
    <name evidence="1" type="ORF">WJX72_000167</name>
</gene>
<dbReference type="Gene3D" id="1.25.10.10">
    <property type="entry name" value="Leucine-rich Repeat Variant"/>
    <property type="match status" value="2"/>
</dbReference>
<dbReference type="PANTHER" id="PTHR15599:SF1">
    <property type="entry name" value="RADIAL SPOKE HEAD 14 HOMOLOG"/>
    <property type="match status" value="1"/>
</dbReference>
<evidence type="ECO:0008006" key="3">
    <source>
        <dbReference type="Google" id="ProtNLM"/>
    </source>
</evidence>
<reference evidence="1 2" key="1">
    <citation type="journal article" date="2024" name="Nat. Commun.">
        <title>Phylogenomics reveals the evolutionary origins of lichenization in chlorophyte algae.</title>
        <authorList>
            <person name="Puginier C."/>
            <person name="Libourel C."/>
            <person name="Otte J."/>
            <person name="Skaloud P."/>
            <person name="Haon M."/>
            <person name="Grisel S."/>
            <person name="Petersen M."/>
            <person name="Berrin J.G."/>
            <person name="Delaux P.M."/>
            <person name="Dal Grande F."/>
            <person name="Keller J."/>
        </authorList>
    </citation>
    <scope>NUCLEOTIDE SEQUENCE [LARGE SCALE GENOMIC DNA]</scope>
    <source>
        <strain evidence="1 2">SAG 2043</strain>
    </source>
</reference>
<evidence type="ECO:0000313" key="2">
    <source>
        <dbReference type="Proteomes" id="UP001489004"/>
    </source>
</evidence>
<dbReference type="Proteomes" id="UP001489004">
    <property type="component" value="Unassembled WGS sequence"/>
</dbReference>
<organism evidence="1 2">
    <name type="scientific">[Myrmecia] bisecta</name>
    <dbReference type="NCBI Taxonomy" id="41462"/>
    <lineage>
        <taxon>Eukaryota</taxon>
        <taxon>Viridiplantae</taxon>
        <taxon>Chlorophyta</taxon>
        <taxon>core chlorophytes</taxon>
        <taxon>Trebouxiophyceae</taxon>
        <taxon>Trebouxiales</taxon>
        <taxon>Trebouxiaceae</taxon>
        <taxon>Myrmecia</taxon>
    </lineage>
</organism>
<accession>A0AAW1R4Q5</accession>
<keyword evidence="2" id="KW-1185">Reference proteome</keyword>
<dbReference type="PANTHER" id="PTHR15599">
    <property type="entry name" value="RTDR1"/>
    <property type="match status" value="1"/>
</dbReference>
<dbReference type="SMART" id="SM00185">
    <property type="entry name" value="ARM"/>
    <property type="match status" value="5"/>
</dbReference>